<dbReference type="AlphaFoldDB" id="A0A833TMG0"/>
<dbReference type="PANTHER" id="PTHR48051">
    <property type="match status" value="1"/>
</dbReference>
<evidence type="ECO:0000259" key="3">
    <source>
        <dbReference type="Pfam" id="PF23598"/>
    </source>
</evidence>
<dbReference type="PANTHER" id="PTHR48051:SF1">
    <property type="entry name" value="RAS SUPPRESSOR PROTEIN 1"/>
    <property type="match status" value="1"/>
</dbReference>
<keyword evidence="2" id="KW-0677">Repeat</keyword>
<dbReference type="InterPro" id="IPR050216">
    <property type="entry name" value="LRR_domain-containing"/>
</dbReference>
<organism evidence="4 5">
    <name type="scientific">Phytophthora infestans</name>
    <name type="common">Potato late blight agent</name>
    <name type="synonym">Botrytis infestans</name>
    <dbReference type="NCBI Taxonomy" id="4787"/>
    <lineage>
        <taxon>Eukaryota</taxon>
        <taxon>Sar</taxon>
        <taxon>Stramenopiles</taxon>
        <taxon>Oomycota</taxon>
        <taxon>Peronosporomycetes</taxon>
        <taxon>Peronosporales</taxon>
        <taxon>Peronosporaceae</taxon>
        <taxon>Phytophthora</taxon>
    </lineage>
</organism>
<evidence type="ECO:0000256" key="1">
    <source>
        <dbReference type="ARBA" id="ARBA00022614"/>
    </source>
</evidence>
<gene>
    <name evidence="4" type="ORF">GN244_ATG04450</name>
</gene>
<keyword evidence="5" id="KW-1185">Reference proteome</keyword>
<reference evidence="4" key="1">
    <citation type="submission" date="2020-04" db="EMBL/GenBank/DDBJ databases">
        <title>Hybrid Assembly of Korean Phytophthora infestans isolates.</title>
        <authorList>
            <person name="Prokchorchik M."/>
            <person name="Lee Y."/>
            <person name="Seo J."/>
            <person name="Cho J.-H."/>
            <person name="Park Y.-E."/>
            <person name="Jang D.-C."/>
            <person name="Im J.-S."/>
            <person name="Choi J.-G."/>
            <person name="Park H.-J."/>
            <person name="Lee G.-B."/>
            <person name="Lee Y.-G."/>
            <person name="Hong S.-Y."/>
            <person name="Cho K."/>
            <person name="Sohn K.H."/>
        </authorList>
    </citation>
    <scope>NUCLEOTIDE SEQUENCE</scope>
    <source>
        <strain evidence="4">KR_1_A1</strain>
    </source>
</reference>
<dbReference type="PROSITE" id="PS51450">
    <property type="entry name" value="LRR"/>
    <property type="match status" value="2"/>
</dbReference>
<dbReference type="InterPro" id="IPR032675">
    <property type="entry name" value="LRR_dom_sf"/>
</dbReference>
<keyword evidence="1" id="KW-0433">Leucine-rich repeat</keyword>
<dbReference type="InterPro" id="IPR003591">
    <property type="entry name" value="Leu-rich_rpt_typical-subtyp"/>
</dbReference>
<evidence type="ECO:0000313" key="5">
    <source>
        <dbReference type="Proteomes" id="UP000602510"/>
    </source>
</evidence>
<sequence length="449" mass="50249">MGAGVSTKAFKEFDAALKDTEVTGKLAVRDCDLFALPPEVLERATHLTELRLEHAKLKHLPASFGSLILLERLSLAGNELETLPLSFHELQRLEELDLSCNALSSLLGNFCNLGSLRRLCMYENALKKLPREFGALKSLEVLDMHNNALKRLPKSFPCLTSLTRLELSRNKLRKLPQAFGNLSALLICNLGRNMLRELPDYFGMLGALEVLSLSYNALAHRSQEFIANRQQDRVLPGPDQPLTALVTLTYAENRLRLWRPGEKSILDEEAPESVYKLGTSDEEDTNEVGITPSNPLVTLAAIQYLDLSDNALEYLPSRGWGRLETLLHLKLSRNRLHLIPPEVGSLPRLQRLDIAANKLKTLPSSLFSNKSLAYLDAQQNTLQELPDNAGECEALVRLVLTKNRDLRGLPRSICRLALLEELRVDKSCFLALGEELTAFCRELAYFSAE</sequence>
<dbReference type="SMART" id="SM00369">
    <property type="entry name" value="LRR_TYP"/>
    <property type="match status" value="12"/>
</dbReference>
<accession>A0A833TMG0</accession>
<dbReference type="InterPro" id="IPR055414">
    <property type="entry name" value="LRR_R13L4/SHOC2-like"/>
</dbReference>
<dbReference type="Pfam" id="PF23598">
    <property type="entry name" value="LRR_14"/>
    <property type="match status" value="1"/>
</dbReference>
<dbReference type="PRINTS" id="PR00019">
    <property type="entry name" value="LEURICHRPT"/>
</dbReference>
<dbReference type="Pfam" id="PF13855">
    <property type="entry name" value="LRR_8"/>
    <property type="match status" value="1"/>
</dbReference>
<evidence type="ECO:0000313" key="4">
    <source>
        <dbReference type="EMBL" id="KAF4043241.1"/>
    </source>
</evidence>
<feature type="domain" description="Disease resistance R13L4/SHOC-2-like LRR" evidence="3">
    <location>
        <begin position="100"/>
        <end position="214"/>
    </location>
</feature>
<evidence type="ECO:0000256" key="2">
    <source>
        <dbReference type="ARBA" id="ARBA00022737"/>
    </source>
</evidence>
<proteinExistence type="predicted"/>
<dbReference type="GO" id="GO:0005737">
    <property type="term" value="C:cytoplasm"/>
    <property type="evidence" value="ECO:0007669"/>
    <property type="project" value="TreeGrafter"/>
</dbReference>
<comment type="caution">
    <text evidence="4">The sequence shown here is derived from an EMBL/GenBank/DDBJ whole genome shotgun (WGS) entry which is preliminary data.</text>
</comment>
<name>A0A833TMG0_PHYIN</name>
<dbReference type="SMART" id="SM00364">
    <property type="entry name" value="LRR_BAC"/>
    <property type="match status" value="9"/>
</dbReference>
<dbReference type="Gene3D" id="3.80.10.10">
    <property type="entry name" value="Ribonuclease Inhibitor"/>
    <property type="match status" value="2"/>
</dbReference>
<dbReference type="SUPFAM" id="SSF52058">
    <property type="entry name" value="L domain-like"/>
    <property type="match status" value="2"/>
</dbReference>
<dbReference type="InterPro" id="IPR001611">
    <property type="entry name" value="Leu-rich_rpt"/>
</dbReference>
<protein>
    <submittedName>
        <fullName evidence="4">Leucine rich repeat</fullName>
    </submittedName>
</protein>
<dbReference type="EMBL" id="WSZM01000091">
    <property type="protein sequence ID" value="KAF4043241.1"/>
    <property type="molecule type" value="Genomic_DNA"/>
</dbReference>
<dbReference type="Proteomes" id="UP000602510">
    <property type="component" value="Unassembled WGS sequence"/>
</dbReference>